<dbReference type="EMBL" id="VCQV01000002">
    <property type="protein sequence ID" value="TWP38522.1"/>
    <property type="molecule type" value="Genomic_DNA"/>
</dbReference>
<comment type="caution">
    <text evidence="1">The sequence shown here is derived from an EMBL/GenBank/DDBJ whole genome shotgun (WGS) entry which is preliminary data.</text>
</comment>
<dbReference type="OrthoDB" id="3699668at2"/>
<reference evidence="1 2" key="2">
    <citation type="submission" date="2019-08" db="EMBL/GenBank/DDBJ databases">
        <title>Jejuicoccus antrihumi gen. nov., sp. nov., a new member of the family Dermacoccaceae isolated from a cave.</title>
        <authorList>
            <person name="Schumann P."/>
            <person name="Kim I.S."/>
        </authorList>
    </citation>
    <scope>NUCLEOTIDE SEQUENCE [LARGE SCALE GENOMIC DNA]</scope>
    <source>
        <strain evidence="1 2">C5-26</strain>
    </source>
</reference>
<organism evidence="1 2">
    <name type="scientific">Leekyejoonella antrihumi</name>
    <dbReference type="NCBI Taxonomy" id="1660198"/>
    <lineage>
        <taxon>Bacteria</taxon>
        <taxon>Bacillati</taxon>
        <taxon>Actinomycetota</taxon>
        <taxon>Actinomycetes</taxon>
        <taxon>Micrococcales</taxon>
        <taxon>Dermacoccaceae</taxon>
        <taxon>Leekyejoonella</taxon>
    </lineage>
</organism>
<dbReference type="AlphaFoldDB" id="A0A563E8I5"/>
<gene>
    <name evidence="1" type="ORF">FGL98_01630</name>
</gene>
<evidence type="ECO:0000313" key="1">
    <source>
        <dbReference type="EMBL" id="TWP38522.1"/>
    </source>
</evidence>
<reference evidence="1 2" key="1">
    <citation type="submission" date="2019-05" db="EMBL/GenBank/DDBJ databases">
        <authorList>
            <person name="Lee S.D."/>
        </authorList>
    </citation>
    <scope>NUCLEOTIDE SEQUENCE [LARGE SCALE GENOMIC DNA]</scope>
    <source>
        <strain evidence="1 2">C5-26</strain>
    </source>
</reference>
<proteinExistence type="predicted"/>
<accession>A0A563E8I5</accession>
<dbReference type="RefSeq" id="WP_146314925.1">
    <property type="nucleotide sequence ID" value="NZ_VCQV01000002.1"/>
</dbReference>
<sequence>MSLQKLRPAVVRLREEFGPYPLAHMRPFLEVEGQELVLRVQTEVGLEQALQLVVVRNGQMILPAETQRFADSVDYVDGIATAVRPLWSSHAVRLDPQRNVGQPSIRGVRTAVLAEDYRAGESLVSLAKTYELESDQDEDALRFELSTLALAG</sequence>
<protein>
    <submittedName>
        <fullName evidence="1">Uncharacterized protein</fullName>
    </submittedName>
</protein>
<name>A0A563E8I5_9MICO</name>
<evidence type="ECO:0000313" key="2">
    <source>
        <dbReference type="Proteomes" id="UP000320244"/>
    </source>
</evidence>
<dbReference type="Proteomes" id="UP000320244">
    <property type="component" value="Unassembled WGS sequence"/>
</dbReference>
<keyword evidence="2" id="KW-1185">Reference proteome</keyword>